<dbReference type="OrthoDB" id="5983317at2759"/>
<name>A0A371CWS7_9APHY</name>
<gene>
    <name evidence="1" type="ORF">OH76DRAFT_1559541</name>
</gene>
<evidence type="ECO:0000313" key="1">
    <source>
        <dbReference type="EMBL" id="RDX44731.1"/>
    </source>
</evidence>
<dbReference type="EMBL" id="KZ857446">
    <property type="protein sequence ID" value="RDX44731.1"/>
    <property type="molecule type" value="Genomic_DNA"/>
</dbReference>
<dbReference type="Proteomes" id="UP000256964">
    <property type="component" value="Unassembled WGS sequence"/>
</dbReference>
<accession>A0A371CWS7</accession>
<reference evidence="1 2" key="1">
    <citation type="journal article" date="2018" name="Biotechnol. Biofuels">
        <title>Integrative visual omics of the white-rot fungus Polyporus brumalis exposes the biotechnological potential of its oxidative enzymes for delignifying raw plant biomass.</title>
        <authorList>
            <person name="Miyauchi S."/>
            <person name="Rancon A."/>
            <person name="Drula E."/>
            <person name="Hage H."/>
            <person name="Chaduli D."/>
            <person name="Favel A."/>
            <person name="Grisel S."/>
            <person name="Henrissat B."/>
            <person name="Herpoel-Gimbert I."/>
            <person name="Ruiz-Duenas F.J."/>
            <person name="Chevret D."/>
            <person name="Hainaut M."/>
            <person name="Lin J."/>
            <person name="Wang M."/>
            <person name="Pangilinan J."/>
            <person name="Lipzen A."/>
            <person name="Lesage-Meessen L."/>
            <person name="Navarro D."/>
            <person name="Riley R."/>
            <person name="Grigoriev I.V."/>
            <person name="Zhou S."/>
            <person name="Raouche S."/>
            <person name="Rosso M.N."/>
        </authorList>
    </citation>
    <scope>NUCLEOTIDE SEQUENCE [LARGE SCALE GENOMIC DNA]</scope>
    <source>
        <strain evidence="1 2">BRFM 1820</strain>
    </source>
</reference>
<proteinExistence type="predicted"/>
<keyword evidence="2" id="KW-1185">Reference proteome</keyword>
<sequence length="252" mass="27689">MSPISIHDRIKIIEGIEIASKLQGRGAVLSDNQDSAAVDAGSSVSFVGNLPGQMKASSTRLYSDVLNSTLFAQLAANKQYDRQNQTTAWYDYYKYVLETVGWNVQGFDFAHLTDANSYLTVDNLLLKLAAAYLSGGELDLFKTMLDSLKDAKNEAATKLFDSSAKAFNKANFQLGVASNAQGNALFKIGSYYYGAQQNIDKVLFFTFGSQKVEFYAGNQTMLLNDDVYSQVRVSVLQKLGSNAKDLVNEIEI</sequence>
<protein>
    <submittedName>
        <fullName evidence="1">Uncharacterized protein</fullName>
    </submittedName>
</protein>
<evidence type="ECO:0000313" key="2">
    <source>
        <dbReference type="Proteomes" id="UP000256964"/>
    </source>
</evidence>
<organism evidence="1 2">
    <name type="scientific">Lentinus brumalis</name>
    <dbReference type="NCBI Taxonomy" id="2498619"/>
    <lineage>
        <taxon>Eukaryota</taxon>
        <taxon>Fungi</taxon>
        <taxon>Dikarya</taxon>
        <taxon>Basidiomycota</taxon>
        <taxon>Agaricomycotina</taxon>
        <taxon>Agaricomycetes</taxon>
        <taxon>Polyporales</taxon>
        <taxon>Polyporaceae</taxon>
        <taxon>Lentinus</taxon>
    </lineage>
</organism>
<dbReference type="AlphaFoldDB" id="A0A371CWS7"/>